<dbReference type="AlphaFoldDB" id="A0A317ZFT2"/>
<dbReference type="SUPFAM" id="SSF54631">
    <property type="entry name" value="CBS-domain pair"/>
    <property type="match status" value="1"/>
</dbReference>
<keyword evidence="5 7" id="KW-0129">CBS domain</keyword>
<protein>
    <recommendedName>
        <fullName evidence="14">HlyC/CorC family transporter</fullName>
    </recommendedName>
</protein>
<comment type="subcellular location">
    <subcellularLocation>
        <location evidence="1">Membrane</location>
        <topology evidence="1">Multi-pass membrane protein</topology>
    </subcellularLocation>
</comment>
<evidence type="ECO:0000259" key="10">
    <source>
        <dbReference type="PROSITE" id="PS51371"/>
    </source>
</evidence>
<evidence type="ECO:0000256" key="9">
    <source>
        <dbReference type="SAM" id="Phobius"/>
    </source>
</evidence>
<feature type="domain" description="CBS" evidence="10">
    <location>
        <begin position="201"/>
        <end position="260"/>
    </location>
</feature>
<dbReference type="Gene3D" id="3.10.580.10">
    <property type="entry name" value="CBS-domain"/>
    <property type="match status" value="1"/>
</dbReference>
<dbReference type="InterPro" id="IPR002550">
    <property type="entry name" value="CNNM"/>
</dbReference>
<gene>
    <name evidence="12" type="ORF">DDZ13_13260</name>
</gene>
<keyword evidence="6 8" id="KW-0472">Membrane</keyword>
<dbReference type="PROSITE" id="PS51846">
    <property type="entry name" value="CNNM"/>
    <property type="match status" value="1"/>
</dbReference>
<dbReference type="RefSeq" id="WP_110131943.1">
    <property type="nucleotide sequence ID" value="NZ_QHJQ01000011.1"/>
</dbReference>
<dbReference type="PANTHER" id="PTHR22777:SF4">
    <property type="entry name" value="UPF0053 PROTEIN SLL1254"/>
    <property type="match status" value="1"/>
</dbReference>
<dbReference type="Pfam" id="PF00571">
    <property type="entry name" value="CBS"/>
    <property type="match status" value="2"/>
</dbReference>
<evidence type="ECO:0000313" key="13">
    <source>
        <dbReference type="Proteomes" id="UP000247099"/>
    </source>
</evidence>
<sequence length="352" mass="39085">MITVFILAIVFTIGVSALCSILEAMILSTTTAEIEGLKKSHPKRGEKLERAKLDIEETSSAILSLNTIANTLGATIVGGLAVQIWSEHDNVLFNVSLTMALAILFISEIIPKNVGVLYRASLQPVLIFPLIWICRIMTPISKVVGLLVRFLLKSQEPETDSDEEIMLLAEKSEKDGTLSSNEREVINNALSLDEILVDAIMTPRTVVYSIDGEETVESIFEKERNIPFARIPVYEDQADNIRGIVRRRDILSAIAEERENLRIADLATDAIFVPDTATADDALQTFLKNHQQLAIAVDEFGNMSGVITMEDVIEHIIGQEIFEADDPAVDMRELARKRQFAEKHRARKGADN</sequence>
<dbReference type="InterPro" id="IPR000644">
    <property type="entry name" value="CBS_dom"/>
</dbReference>
<keyword evidence="4 8" id="KW-1133">Transmembrane helix</keyword>
<dbReference type="InterPro" id="IPR046342">
    <property type="entry name" value="CBS_dom_sf"/>
</dbReference>
<feature type="domain" description="CNNM transmembrane" evidence="11">
    <location>
        <begin position="1"/>
        <end position="182"/>
    </location>
</feature>
<accession>A0A317ZFT2</accession>
<evidence type="ECO:0000256" key="6">
    <source>
        <dbReference type="ARBA" id="ARBA00023136"/>
    </source>
</evidence>
<feature type="transmembrane region" description="Helical" evidence="9">
    <location>
        <begin position="130"/>
        <end position="152"/>
    </location>
</feature>
<dbReference type="InParanoid" id="A0A317ZFT2"/>
<keyword evidence="2 8" id="KW-0812">Transmembrane</keyword>
<feature type="transmembrane region" description="Helical" evidence="9">
    <location>
        <begin position="61"/>
        <end position="84"/>
    </location>
</feature>
<evidence type="ECO:0000256" key="3">
    <source>
        <dbReference type="ARBA" id="ARBA00022737"/>
    </source>
</evidence>
<dbReference type="OrthoDB" id="9798188at2"/>
<organism evidence="12 13">
    <name type="scientific">Coraliomargarita sinensis</name>
    <dbReference type="NCBI Taxonomy" id="2174842"/>
    <lineage>
        <taxon>Bacteria</taxon>
        <taxon>Pseudomonadati</taxon>
        <taxon>Verrucomicrobiota</taxon>
        <taxon>Opitutia</taxon>
        <taxon>Puniceicoccales</taxon>
        <taxon>Coraliomargaritaceae</taxon>
        <taxon>Coraliomargarita</taxon>
    </lineage>
</organism>
<dbReference type="EMBL" id="QHJQ01000011">
    <property type="protein sequence ID" value="PXA03187.1"/>
    <property type="molecule type" value="Genomic_DNA"/>
</dbReference>
<evidence type="ECO:0000256" key="5">
    <source>
        <dbReference type="ARBA" id="ARBA00023122"/>
    </source>
</evidence>
<reference evidence="12 13" key="1">
    <citation type="submission" date="2018-05" db="EMBL/GenBank/DDBJ databases">
        <title>Coraliomargarita sinensis sp. nov., isolated from a marine solar saltern.</title>
        <authorList>
            <person name="Zhou L.Y."/>
        </authorList>
    </citation>
    <scope>NUCLEOTIDE SEQUENCE [LARGE SCALE GENOMIC DNA]</scope>
    <source>
        <strain evidence="12 13">WN38</strain>
    </source>
</reference>
<evidence type="ECO:0008006" key="14">
    <source>
        <dbReference type="Google" id="ProtNLM"/>
    </source>
</evidence>
<dbReference type="InterPro" id="IPR044751">
    <property type="entry name" value="Ion_transp-like_CBS"/>
</dbReference>
<evidence type="ECO:0000256" key="7">
    <source>
        <dbReference type="PROSITE-ProRule" id="PRU00703"/>
    </source>
</evidence>
<keyword evidence="13" id="KW-1185">Reference proteome</keyword>
<evidence type="ECO:0000256" key="8">
    <source>
        <dbReference type="PROSITE-ProRule" id="PRU01193"/>
    </source>
</evidence>
<dbReference type="Pfam" id="PF01595">
    <property type="entry name" value="CNNM"/>
    <property type="match status" value="1"/>
</dbReference>
<feature type="transmembrane region" description="Helical" evidence="9">
    <location>
        <begin position="91"/>
        <end position="110"/>
    </location>
</feature>
<dbReference type="SMART" id="SM00116">
    <property type="entry name" value="CBS"/>
    <property type="match status" value="2"/>
</dbReference>
<evidence type="ECO:0000259" key="11">
    <source>
        <dbReference type="PROSITE" id="PS51846"/>
    </source>
</evidence>
<comment type="caution">
    <text evidence="12">The sequence shown here is derived from an EMBL/GenBank/DDBJ whole genome shotgun (WGS) entry which is preliminary data.</text>
</comment>
<name>A0A317ZFT2_9BACT</name>
<dbReference type="PANTHER" id="PTHR22777">
    <property type="entry name" value="HEMOLYSIN-RELATED"/>
    <property type="match status" value="1"/>
</dbReference>
<feature type="domain" description="CBS" evidence="10">
    <location>
        <begin position="266"/>
        <end position="323"/>
    </location>
</feature>
<dbReference type="GO" id="GO:0005886">
    <property type="term" value="C:plasma membrane"/>
    <property type="evidence" value="ECO:0007669"/>
    <property type="project" value="TreeGrafter"/>
</dbReference>
<evidence type="ECO:0000256" key="4">
    <source>
        <dbReference type="ARBA" id="ARBA00022989"/>
    </source>
</evidence>
<keyword evidence="3" id="KW-0677">Repeat</keyword>
<dbReference type="PROSITE" id="PS51371">
    <property type="entry name" value="CBS"/>
    <property type="match status" value="2"/>
</dbReference>
<dbReference type="Proteomes" id="UP000247099">
    <property type="component" value="Unassembled WGS sequence"/>
</dbReference>
<proteinExistence type="predicted"/>
<dbReference type="CDD" id="cd04590">
    <property type="entry name" value="CBS_pair_CorC_HlyC_assoc"/>
    <property type="match status" value="1"/>
</dbReference>
<evidence type="ECO:0000313" key="12">
    <source>
        <dbReference type="EMBL" id="PXA03187.1"/>
    </source>
</evidence>
<evidence type="ECO:0000256" key="2">
    <source>
        <dbReference type="ARBA" id="ARBA00022692"/>
    </source>
</evidence>
<evidence type="ECO:0000256" key="1">
    <source>
        <dbReference type="ARBA" id="ARBA00004141"/>
    </source>
</evidence>